<comment type="caution">
    <text evidence="1">The sequence shown here is derived from an EMBL/GenBank/DDBJ whole genome shotgun (WGS) entry which is preliminary data.</text>
</comment>
<proteinExistence type="predicted"/>
<evidence type="ECO:0000313" key="1">
    <source>
        <dbReference type="EMBL" id="MFC3688624.1"/>
    </source>
</evidence>
<sequence length="172" mass="19121">MGGPHEGTRGPRGARPPGRLLRRVDDVDVAVWQDGLDTAVRRRPSLVLLDVEPYVAPWLTGQDDLDAGVARLAARWSDQPVLVVTNSDRVVSPHVLPAHWGQVNVARKPFTRLQVPPGAVVVGDQPLQDGLLAWRYRATFVRVPLPPGAPWYARATYRVFAPLSRLWLRPPR</sequence>
<keyword evidence="2" id="KW-1185">Reference proteome</keyword>
<dbReference type="EMBL" id="JBHRWW010000005">
    <property type="protein sequence ID" value="MFC3688624.1"/>
    <property type="molecule type" value="Genomic_DNA"/>
</dbReference>
<dbReference type="RefSeq" id="WP_340295510.1">
    <property type="nucleotide sequence ID" value="NZ_JBBEOI010000252.1"/>
</dbReference>
<evidence type="ECO:0000313" key="2">
    <source>
        <dbReference type="Proteomes" id="UP001595685"/>
    </source>
</evidence>
<protein>
    <submittedName>
        <fullName evidence="1">Uncharacterized protein</fullName>
    </submittedName>
</protein>
<reference evidence="2" key="1">
    <citation type="journal article" date="2019" name="Int. J. Syst. Evol. Microbiol.">
        <title>The Global Catalogue of Microorganisms (GCM) 10K type strain sequencing project: providing services to taxonomists for standard genome sequencing and annotation.</title>
        <authorList>
            <consortium name="The Broad Institute Genomics Platform"/>
            <consortium name="The Broad Institute Genome Sequencing Center for Infectious Disease"/>
            <person name="Wu L."/>
            <person name="Ma J."/>
        </authorList>
    </citation>
    <scope>NUCLEOTIDE SEQUENCE [LARGE SCALE GENOMIC DNA]</scope>
    <source>
        <strain evidence="2">NCAIM B.02333</strain>
    </source>
</reference>
<name>A0ABV7WGY0_9MICO</name>
<organism evidence="1 2">
    <name type="scientific">Aquipuribacter hungaricus</name>
    <dbReference type="NCBI Taxonomy" id="545624"/>
    <lineage>
        <taxon>Bacteria</taxon>
        <taxon>Bacillati</taxon>
        <taxon>Actinomycetota</taxon>
        <taxon>Actinomycetes</taxon>
        <taxon>Micrococcales</taxon>
        <taxon>Intrasporangiaceae</taxon>
        <taxon>Aquipuribacter</taxon>
    </lineage>
</organism>
<gene>
    <name evidence="1" type="ORF">ACFOLH_09755</name>
</gene>
<accession>A0ABV7WGY0</accession>
<dbReference type="Proteomes" id="UP001595685">
    <property type="component" value="Unassembled WGS sequence"/>
</dbReference>